<evidence type="ECO:0000313" key="2">
    <source>
        <dbReference type="EMBL" id="QBY28119.1"/>
    </source>
</evidence>
<dbReference type="OMA" id="NGFERRW"/>
<keyword evidence="1" id="KW-0812">Transmembrane</keyword>
<accession>A0A482PJ46</accession>
<dbReference type="EMBL" id="CP038008">
    <property type="protein sequence ID" value="QBY28119.1"/>
    <property type="molecule type" value="Genomic_DNA"/>
</dbReference>
<dbReference type="RefSeq" id="WP_012905787.1">
    <property type="nucleotide sequence ID" value="NZ_CAJTBI010000001.1"/>
</dbReference>
<evidence type="ECO:0008006" key="3">
    <source>
        <dbReference type="Google" id="ProtNLM"/>
    </source>
</evidence>
<dbReference type="AlphaFoldDB" id="A0A482PJ46"/>
<sequence length="80" mass="9527">MISDYFERKWLAIFMVMYLLVMLPLPFFFNTEYVPGWFGVPVFVYGWLAHGITVMALIVIYAHQCLKRPEYQDSVLEELE</sequence>
<name>A0A482PJ46_CITRO</name>
<gene>
    <name evidence="2" type="ORF">E2R62_04155</name>
</gene>
<protein>
    <recommendedName>
        <fullName evidence="3">DUF3311 domain-containing protein</fullName>
    </recommendedName>
</protein>
<organism evidence="2">
    <name type="scientific">Citrobacter rodentium</name>
    <dbReference type="NCBI Taxonomy" id="67825"/>
    <lineage>
        <taxon>Bacteria</taxon>
        <taxon>Pseudomonadati</taxon>
        <taxon>Pseudomonadota</taxon>
        <taxon>Gammaproteobacteria</taxon>
        <taxon>Enterobacterales</taxon>
        <taxon>Enterobacteriaceae</taxon>
        <taxon>Citrobacter</taxon>
    </lineage>
</organism>
<feature type="transmembrane region" description="Helical" evidence="1">
    <location>
        <begin position="12"/>
        <end position="30"/>
    </location>
</feature>
<keyword evidence="1" id="KW-1133">Transmembrane helix</keyword>
<reference evidence="2" key="1">
    <citation type="submission" date="2019-03" db="EMBL/GenBank/DDBJ databases">
        <title>Complete genome sequence of enteropathogenic Citrobacter rodentium strain DBS100.</title>
        <authorList>
            <person name="Popov G."/>
            <person name="Fiebig A."/>
            <person name="Shideler S."/>
            <person name="Coombes B."/>
            <person name="Savchenko A."/>
        </authorList>
    </citation>
    <scope>NUCLEOTIDE SEQUENCE</scope>
    <source>
        <strain evidence="2">DBS100</strain>
    </source>
</reference>
<feature type="transmembrane region" description="Helical" evidence="1">
    <location>
        <begin position="42"/>
        <end position="62"/>
    </location>
</feature>
<proteinExistence type="predicted"/>
<evidence type="ECO:0000256" key="1">
    <source>
        <dbReference type="SAM" id="Phobius"/>
    </source>
</evidence>
<keyword evidence="1" id="KW-0472">Membrane</keyword>